<sequence length="138" mass="14990">MAAATEANDQAPPTVREAGAALVALLVATLVGYGWYLGFHLDNVHNGLIGASFTTMGLYVLRVRPRHPEGWLFVATGVLHAVMFFGRQYGLYDGALPGASWLGWVGVWPSPTCGCRRASRTRASRPRPRSARSRHRSA</sequence>
<dbReference type="RefSeq" id="WP_165342648.1">
    <property type="nucleotide sequence ID" value="NZ_JAAKZX010000115.1"/>
</dbReference>
<evidence type="ECO:0000313" key="4">
    <source>
        <dbReference type="Proteomes" id="UP001518140"/>
    </source>
</evidence>
<name>A0ABX0E0P7_9ACTN</name>
<comment type="caution">
    <text evidence="3">The sequence shown here is derived from an EMBL/GenBank/DDBJ whole genome shotgun (WGS) entry which is preliminary data.</text>
</comment>
<keyword evidence="2" id="KW-1133">Transmembrane helix</keyword>
<feature type="region of interest" description="Disordered" evidence="1">
    <location>
        <begin position="117"/>
        <end position="138"/>
    </location>
</feature>
<feature type="transmembrane region" description="Helical" evidence="2">
    <location>
        <begin position="70"/>
        <end position="89"/>
    </location>
</feature>
<gene>
    <name evidence="3" type="ORF">G6048_29520</name>
</gene>
<protein>
    <submittedName>
        <fullName evidence="3">Uncharacterized protein</fullName>
    </submittedName>
</protein>
<evidence type="ECO:0000256" key="2">
    <source>
        <dbReference type="SAM" id="Phobius"/>
    </source>
</evidence>
<dbReference type="Proteomes" id="UP001518140">
    <property type="component" value="Unassembled WGS sequence"/>
</dbReference>
<keyword evidence="2" id="KW-0812">Transmembrane</keyword>
<proteinExistence type="predicted"/>
<dbReference type="EMBL" id="JAAKZX010000115">
    <property type="protein sequence ID" value="NGO46103.1"/>
    <property type="molecule type" value="Genomic_DNA"/>
</dbReference>
<keyword evidence="4" id="KW-1185">Reference proteome</keyword>
<evidence type="ECO:0000313" key="3">
    <source>
        <dbReference type="EMBL" id="NGO46103.1"/>
    </source>
</evidence>
<accession>A0ABX0E0P7</accession>
<evidence type="ECO:0000256" key="1">
    <source>
        <dbReference type="SAM" id="MobiDB-lite"/>
    </source>
</evidence>
<feature type="transmembrane region" description="Helical" evidence="2">
    <location>
        <begin position="20"/>
        <end position="38"/>
    </location>
</feature>
<keyword evidence="2" id="KW-0472">Membrane</keyword>
<organism evidence="3 4">
    <name type="scientific">Streptomyces ureilyticus</name>
    <dbReference type="NCBI Taxonomy" id="1775131"/>
    <lineage>
        <taxon>Bacteria</taxon>
        <taxon>Bacillati</taxon>
        <taxon>Actinomycetota</taxon>
        <taxon>Actinomycetes</taxon>
        <taxon>Kitasatosporales</taxon>
        <taxon>Streptomycetaceae</taxon>
        <taxon>Streptomyces</taxon>
    </lineage>
</organism>
<reference evidence="3 4" key="1">
    <citation type="submission" date="2020-02" db="EMBL/GenBank/DDBJ databases">
        <title>Whole-genome analyses of novel actinobacteria.</title>
        <authorList>
            <person name="Sahin N."/>
            <person name="Tokatli A."/>
        </authorList>
    </citation>
    <scope>NUCLEOTIDE SEQUENCE [LARGE SCALE GENOMIC DNA]</scope>
    <source>
        <strain evidence="3 4">YC419</strain>
    </source>
</reference>
<feature type="transmembrane region" description="Helical" evidence="2">
    <location>
        <begin position="44"/>
        <end position="61"/>
    </location>
</feature>